<dbReference type="RefSeq" id="WP_086719708.1">
    <property type="nucleotide sequence ID" value="NZ_BLAG01000007.1"/>
</dbReference>
<dbReference type="GO" id="GO:0016829">
    <property type="term" value="F:lyase activity"/>
    <property type="evidence" value="ECO:0007669"/>
    <property type="project" value="UniProtKB-KW"/>
</dbReference>
<evidence type="ECO:0000313" key="5">
    <source>
        <dbReference type="Proteomes" id="UP000325598"/>
    </source>
</evidence>
<comment type="caution">
    <text evidence="4">The sequence shown here is derived from an EMBL/GenBank/DDBJ whole genome shotgun (WGS) entry which is preliminary data.</text>
</comment>
<feature type="domain" description="D-serine dehydratase-like" evidence="3">
    <location>
        <begin position="278"/>
        <end position="373"/>
    </location>
</feature>
<dbReference type="SUPFAM" id="SSF51419">
    <property type="entry name" value="PLP-binding barrel"/>
    <property type="match status" value="1"/>
</dbReference>
<dbReference type="Gene3D" id="2.40.37.20">
    <property type="entry name" value="D-serine dehydratase-like domain"/>
    <property type="match status" value="1"/>
</dbReference>
<keyword evidence="2" id="KW-0456">Lyase</keyword>
<organism evidence="4 5">
    <name type="scientific">Streptomyces angustmyceticus</name>
    <dbReference type="NCBI Taxonomy" id="285578"/>
    <lineage>
        <taxon>Bacteria</taxon>
        <taxon>Bacillati</taxon>
        <taxon>Actinomycetota</taxon>
        <taxon>Actinomycetes</taxon>
        <taxon>Kitasatosporales</taxon>
        <taxon>Streptomycetaceae</taxon>
        <taxon>Streptomyces</taxon>
    </lineage>
</organism>
<gene>
    <name evidence="4" type="ORF">San01_23440</name>
</gene>
<evidence type="ECO:0000259" key="3">
    <source>
        <dbReference type="SMART" id="SM01119"/>
    </source>
</evidence>
<comment type="similarity">
    <text evidence="1">Belongs to the DSD1 family.</text>
</comment>
<dbReference type="EMBL" id="BLAG01000007">
    <property type="protein sequence ID" value="GES29857.1"/>
    <property type="molecule type" value="Genomic_DNA"/>
</dbReference>
<dbReference type="InterPro" id="IPR042208">
    <property type="entry name" value="D-ser_dehydrat-like_sf"/>
</dbReference>
<dbReference type="PANTHER" id="PTHR28004">
    <property type="entry name" value="ZGC:162816-RELATED"/>
    <property type="match status" value="1"/>
</dbReference>
<protein>
    <submittedName>
        <fullName evidence="4">Amino acid deaminase</fullName>
    </submittedName>
</protein>
<dbReference type="Gene3D" id="3.20.20.10">
    <property type="entry name" value="Alanine racemase"/>
    <property type="match status" value="1"/>
</dbReference>
<dbReference type="InterPro" id="IPR026956">
    <property type="entry name" value="D-ser_dehydrat-like_dom"/>
</dbReference>
<dbReference type="GeneID" id="96755764"/>
<dbReference type="SMART" id="SM01119">
    <property type="entry name" value="D-ser_dehydrat"/>
    <property type="match status" value="1"/>
</dbReference>
<dbReference type="InterPro" id="IPR029066">
    <property type="entry name" value="PLP-binding_barrel"/>
</dbReference>
<dbReference type="Proteomes" id="UP000325598">
    <property type="component" value="Unassembled WGS sequence"/>
</dbReference>
<dbReference type="Pfam" id="PF01168">
    <property type="entry name" value="Ala_racemase_N"/>
    <property type="match status" value="1"/>
</dbReference>
<name>A0A5J4L666_9ACTN</name>
<dbReference type="AlphaFoldDB" id="A0A5J4L666"/>
<evidence type="ECO:0000313" key="4">
    <source>
        <dbReference type="EMBL" id="GES29857.1"/>
    </source>
</evidence>
<keyword evidence="5" id="KW-1185">Reference proteome</keyword>
<dbReference type="Pfam" id="PF14031">
    <property type="entry name" value="D-ser_dehydrat"/>
    <property type="match status" value="1"/>
</dbReference>
<accession>A0A5J4L666</accession>
<dbReference type="InterPro" id="IPR001608">
    <property type="entry name" value="Ala_racemase_N"/>
</dbReference>
<proteinExistence type="inferred from homology"/>
<sequence>MHPDDLPSDRREARALPELRLRSSALEHNVRLMADWCREHEVELCPHIKTTMTSPVVERQLTAGAWGVTVATARQAAVARSWGVTRILIANQVIHSSDLTLLRRLLDEAPDLELFCLIDSPAGLDLASAALRDSGNPLRLLVEVGVPGGRAGVRDVAEAYELGAAAAKAPPGVLMAGVAGYEGVRPNVRDTATLAAVDEHCRTVAEAFTALTPLYTTAEPVFSMGGSAFPDRVVRAVADLRNRHAGLPLVSVLRSGCYVTHDHGTYAQISPLPGLRPALTVGAAVLSTPETGTAIVGAGKRELPYDAGLPVVLGARSAAGTPRAAVRATAAQIYDHHLVLTDVQDLQVGDEVELGISHPCSAFDRWPDIAVVDDEGDVRDVWHPQFR</sequence>
<dbReference type="InterPro" id="IPR051466">
    <property type="entry name" value="D-amino_acid_metab_enzyme"/>
</dbReference>
<evidence type="ECO:0000256" key="2">
    <source>
        <dbReference type="ARBA" id="ARBA00023239"/>
    </source>
</evidence>
<evidence type="ECO:0000256" key="1">
    <source>
        <dbReference type="ARBA" id="ARBA00005323"/>
    </source>
</evidence>
<dbReference type="OrthoDB" id="9811417at2"/>
<reference evidence="4 5" key="1">
    <citation type="submission" date="2019-10" db="EMBL/GenBank/DDBJ databases">
        <title>Whole genome shotgun sequence of Streptomyces angustmyceticus NBRC 3934.</title>
        <authorList>
            <person name="Hosoyama A."/>
            <person name="Ichikawa N."/>
            <person name="Kimura A."/>
            <person name="Kitahashi Y."/>
            <person name="Komaki H."/>
            <person name="Uohara A."/>
        </authorList>
    </citation>
    <scope>NUCLEOTIDE SEQUENCE [LARGE SCALE GENOMIC DNA]</scope>
    <source>
        <strain evidence="4 5">NBRC 3934</strain>
    </source>
</reference>
<dbReference type="PANTHER" id="PTHR28004:SF8">
    <property type="entry name" value="D-SERINE DEAMINASE"/>
    <property type="match status" value="1"/>
</dbReference>